<evidence type="ECO:0000313" key="3">
    <source>
        <dbReference type="Proteomes" id="UP001233999"/>
    </source>
</evidence>
<dbReference type="InterPro" id="IPR001680">
    <property type="entry name" value="WD40_rpt"/>
</dbReference>
<dbReference type="Proteomes" id="UP001233999">
    <property type="component" value="Unassembled WGS sequence"/>
</dbReference>
<dbReference type="PANTHER" id="PTHR19879">
    <property type="entry name" value="TRANSCRIPTION INITIATION FACTOR TFIID"/>
    <property type="match status" value="1"/>
</dbReference>
<reference evidence="2" key="2">
    <citation type="submission" date="2023-05" db="EMBL/GenBank/DDBJ databases">
        <authorList>
            <person name="Fouks B."/>
        </authorList>
    </citation>
    <scope>NUCLEOTIDE SEQUENCE</scope>
    <source>
        <strain evidence="2">Stay&amp;Tobe</strain>
        <tissue evidence="2">Testes</tissue>
    </source>
</reference>
<protein>
    <recommendedName>
        <fullName evidence="4">TAF5-like RNA polymerase II p300/CBP-associated factor-associated factor 65 kDa subunit 5L</fullName>
    </recommendedName>
</protein>
<comment type="caution">
    <text evidence="2">The sequence shown here is derived from an EMBL/GenBank/DDBJ whole genome shotgun (WGS) entry which is preliminary data.</text>
</comment>
<dbReference type="SUPFAM" id="SSF50978">
    <property type="entry name" value="WD40 repeat-like"/>
    <property type="match status" value="1"/>
</dbReference>
<dbReference type="PROSITE" id="PS50294">
    <property type="entry name" value="WD_REPEATS_REGION"/>
    <property type="match status" value="2"/>
</dbReference>
<sequence>MRAWRMNDFSCASVYRGHNYPIWCVDASPMGVYVATGSHDRTARLWSLDRTFPLRVFAGHNQDVEALKFHPNSSYLATGSTDKNS</sequence>
<organism evidence="2 3">
    <name type="scientific">Diploptera punctata</name>
    <name type="common">Pacific beetle cockroach</name>
    <dbReference type="NCBI Taxonomy" id="6984"/>
    <lineage>
        <taxon>Eukaryota</taxon>
        <taxon>Metazoa</taxon>
        <taxon>Ecdysozoa</taxon>
        <taxon>Arthropoda</taxon>
        <taxon>Hexapoda</taxon>
        <taxon>Insecta</taxon>
        <taxon>Pterygota</taxon>
        <taxon>Neoptera</taxon>
        <taxon>Polyneoptera</taxon>
        <taxon>Dictyoptera</taxon>
        <taxon>Blattodea</taxon>
        <taxon>Blaberoidea</taxon>
        <taxon>Blaberidae</taxon>
        <taxon>Diplopterinae</taxon>
        <taxon>Diploptera</taxon>
    </lineage>
</organism>
<evidence type="ECO:0008006" key="4">
    <source>
        <dbReference type="Google" id="ProtNLM"/>
    </source>
</evidence>
<reference evidence="2" key="1">
    <citation type="journal article" date="2023" name="IScience">
        <title>Live-bearing cockroach genome reveals convergent evolutionary mechanisms linked to viviparity in insects and beyond.</title>
        <authorList>
            <person name="Fouks B."/>
            <person name="Harrison M.C."/>
            <person name="Mikhailova A.A."/>
            <person name="Marchal E."/>
            <person name="English S."/>
            <person name="Carruthers M."/>
            <person name="Jennings E.C."/>
            <person name="Chiamaka E.L."/>
            <person name="Frigard R.A."/>
            <person name="Pippel M."/>
            <person name="Attardo G.M."/>
            <person name="Benoit J.B."/>
            <person name="Bornberg-Bauer E."/>
            <person name="Tobe S.S."/>
        </authorList>
    </citation>
    <scope>NUCLEOTIDE SEQUENCE</scope>
    <source>
        <strain evidence="2">Stay&amp;Tobe</strain>
    </source>
</reference>
<dbReference type="SMART" id="SM00320">
    <property type="entry name" value="WD40"/>
    <property type="match status" value="2"/>
</dbReference>
<dbReference type="InterPro" id="IPR015943">
    <property type="entry name" value="WD40/YVTN_repeat-like_dom_sf"/>
</dbReference>
<dbReference type="Pfam" id="PF00400">
    <property type="entry name" value="WD40"/>
    <property type="match status" value="2"/>
</dbReference>
<dbReference type="AlphaFoldDB" id="A0AAD7ZX74"/>
<keyword evidence="1" id="KW-0853">WD repeat</keyword>
<evidence type="ECO:0000256" key="1">
    <source>
        <dbReference type="PROSITE-ProRule" id="PRU00221"/>
    </source>
</evidence>
<feature type="repeat" description="WD" evidence="1">
    <location>
        <begin position="57"/>
        <end position="85"/>
    </location>
</feature>
<dbReference type="PANTHER" id="PTHR19879:SF5">
    <property type="entry name" value="WD REPEAT-CONTAINING PROTEIN 55 HOMOLOG"/>
    <property type="match status" value="1"/>
</dbReference>
<proteinExistence type="predicted"/>
<gene>
    <name evidence="2" type="ORF">L9F63_018313</name>
</gene>
<keyword evidence="3" id="KW-1185">Reference proteome</keyword>
<accession>A0AAD7ZX74</accession>
<dbReference type="PROSITE" id="PS50082">
    <property type="entry name" value="WD_REPEATS_2"/>
    <property type="match status" value="2"/>
</dbReference>
<dbReference type="InterPro" id="IPR036322">
    <property type="entry name" value="WD40_repeat_dom_sf"/>
</dbReference>
<dbReference type="Gene3D" id="2.130.10.10">
    <property type="entry name" value="YVTN repeat-like/Quinoprotein amine dehydrogenase"/>
    <property type="match status" value="1"/>
</dbReference>
<evidence type="ECO:0000313" key="2">
    <source>
        <dbReference type="EMBL" id="KAJ9588315.1"/>
    </source>
</evidence>
<name>A0AAD7ZX74_DIPPU</name>
<dbReference type="EMBL" id="JASPKZ010005690">
    <property type="protein sequence ID" value="KAJ9588315.1"/>
    <property type="molecule type" value="Genomic_DNA"/>
</dbReference>
<feature type="repeat" description="WD" evidence="1">
    <location>
        <begin position="15"/>
        <end position="56"/>
    </location>
</feature>